<accession>A0ACD4DFA3</accession>
<dbReference type="EMBL" id="CP107551">
    <property type="protein sequence ID" value="UYP18358.1"/>
    <property type="molecule type" value="Genomic_DNA"/>
</dbReference>
<protein>
    <submittedName>
        <fullName evidence="1">FAD-dependent oxidoreductase</fullName>
    </submittedName>
</protein>
<evidence type="ECO:0000313" key="1">
    <source>
        <dbReference type="EMBL" id="UYP18358.1"/>
    </source>
</evidence>
<gene>
    <name evidence="1" type="ORF">OED52_17105</name>
</gene>
<sequence length="394" mass="42537">MTTTARPRVGIVGLGTIGSMTAWQAAARGFDVTVFESFWPGHNEGAAAGGTRMFRRVYAEGATYGPLVDEAWRMWRELEYATGEDILFRTGGLSIGPANHPVLSGGLADAQDRGLPYEILDAEALAARYPQHRLLPGELALFDPEAGVLRSNVAVAAATAEARRLGATLRLNETVLAVEDTATGARIVSENGSETFDHVVIAGGPWAQNLLPDLPLETRAIFHTWHLVNNRQLLRPERFPITLRRSGPDLSYGLMSALDGSRIKLAPHFDYARGIDDVAELDRHVRHEWQRVSIELVEKLLPGVEPGPVEAGIFPESFSPDGHAAVGPVDPSARIVVLAGFSGHGFKLAPAFGRAAVDVLETGSSALLPSEVDLHRDYRAQVSIRDLVLNSEPA</sequence>
<keyword evidence="2" id="KW-1185">Reference proteome</keyword>
<proteinExistence type="predicted"/>
<name>A0ACD4DFA3_9NOCA</name>
<evidence type="ECO:0000313" key="2">
    <source>
        <dbReference type="Proteomes" id="UP001156484"/>
    </source>
</evidence>
<dbReference type="Proteomes" id="UP001156484">
    <property type="component" value="Chromosome"/>
</dbReference>
<organism evidence="1 2">
    <name type="scientific">Rhodococcus sacchari</name>
    <dbReference type="NCBI Taxonomy" id="2962047"/>
    <lineage>
        <taxon>Bacteria</taxon>
        <taxon>Bacillati</taxon>
        <taxon>Actinomycetota</taxon>
        <taxon>Actinomycetes</taxon>
        <taxon>Mycobacteriales</taxon>
        <taxon>Nocardiaceae</taxon>
        <taxon>Rhodococcus</taxon>
    </lineage>
</organism>
<reference evidence="1" key="1">
    <citation type="submission" date="2022-10" db="EMBL/GenBank/DDBJ databases">
        <title>Rhodococcus ferula Z13 complete genome.</title>
        <authorList>
            <person name="Long X."/>
            <person name="Zang M."/>
        </authorList>
    </citation>
    <scope>NUCLEOTIDE SEQUENCE</scope>
    <source>
        <strain evidence="1">Z13</strain>
    </source>
</reference>